<dbReference type="Pfam" id="PF07510">
    <property type="entry name" value="GmrSD_C"/>
    <property type="match status" value="1"/>
</dbReference>
<accession>A0A2Z6IL50</accession>
<dbReference type="Proteomes" id="UP000280188">
    <property type="component" value="Chromosome"/>
</dbReference>
<reference evidence="2 3" key="1">
    <citation type="journal article" date="2018" name="Microbiol. Resour. Announc.">
        <title>Complete Genome Sequence of Acidithiobacillus ferridurans JCM 18981.</title>
        <authorList>
            <person name="Miyauchi T."/>
            <person name="Kouzuma A."/>
            <person name="Abe T."/>
            <person name="Watanabe K."/>
        </authorList>
    </citation>
    <scope>NUCLEOTIDE SEQUENCE [LARGE SCALE GENOMIC DNA]</scope>
    <source>
        <strain evidence="3">ATCC 33020 / DSM 29468 / JCM 18981 / 11Fe</strain>
    </source>
</reference>
<protein>
    <recommendedName>
        <fullName evidence="1">GmrSD restriction endonucleases C-terminal domain-containing protein</fullName>
    </recommendedName>
</protein>
<dbReference type="EMBL" id="AP018795">
    <property type="protein sequence ID" value="BBF66408.1"/>
    <property type="molecule type" value="Genomic_DNA"/>
</dbReference>
<gene>
    <name evidence="2" type="ORF">AFERRID_26260</name>
</gene>
<proteinExistence type="predicted"/>
<dbReference type="AlphaFoldDB" id="A0A2Z6IL50"/>
<sequence length="274" mass="32033">MYYNARCDFTLQYPLLLAPLLPADDEYTIDRKLRMVASFIDILIARRAVNYLTLSYSAMSYTAFNIIKDIRGKPVAALAKNLIKRLNELDCDFNGTKDKNRSGMADFGLNQWSKRYIFWMLARFTDYIERMSGVSGKFPEYVAGGAQRFEIEHIWAAHPERFNEEFKDENDFWAYRDSIGGLLLLPKKFNASYGDLPYKKKLPHYYGQNLLAKSLHPNCYEHNPGFIKFLKQSGLAFTPCTDFQLDDLIKRQKIYKLLAERIWDPIRINEIAER</sequence>
<keyword evidence="3" id="KW-1185">Reference proteome</keyword>
<organism evidence="2 3">
    <name type="scientific">Acidithiobacillus ferridurans</name>
    <dbReference type="NCBI Taxonomy" id="1232575"/>
    <lineage>
        <taxon>Bacteria</taxon>
        <taxon>Pseudomonadati</taxon>
        <taxon>Pseudomonadota</taxon>
        <taxon>Acidithiobacillia</taxon>
        <taxon>Acidithiobacillales</taxon>
        <taxon>Acidithiobacillaceae</taxon>
        <taxon>Acidithiobacillus</taxon>
    </lineage>
</organism>
<evidence type="ECO:0000259" key="1">
    <source>
        <dbReference type="Pfam" id="PF07510"/>
    </source>
</evidence>
<dbReference type="KEGG" id="afj:AFERRID_26260"/>
<name>A0A2Z6IL50_ACIFI</name>
<dbReference type="RefSeq" id="WP_126605415.1">
    <property type="nucleotide sequence ID" value="NZ_AP018795.1"/>
</dbReference>
<feature type="domain" description="GmrSD restriction endonucleases C-terminal" evidence="1">
    <location>
        <begin position="102"/>
        <end position="210"/>
    </location>
</feature>
<evidence type="ECO:0000313" key="3">
    <source>
        <dbReference type="Proteomes" id="UP000280188"/>
    </source>
</evidence>
<dbReference type="InterPro" id="IPR011089">
    <property type="entry name" value="GmrSD_C"/>
</dbReference>
<evidence type="ECO:0000313" key="2">
    <source>
        <dbReference type="EMBL" id="BBF66408.1"/>
    </source>
</evidence>